<organism evidence="1 2">
    <name type="scientific">Parnassius apollo</name>
    <name type="common">Apollo butterfly</name>
    <name type="synonym">Papilio apollo</name>
    <dbReference type="NCBI Taxonomy" id="110799"/>
    <lineage>
        <taxon>Eukaryota</taxon>
        <taxon>Metazoa</taxon>
        <taxon>Ecdysozoa</taxon>
        <taxon>Arthropoda</taxon>
        <taxon>Hexapoda</taxon>
        <taxon>Insecta</taxon>
        <taxon>Pterygota</taxon>
        <taxon>Neoptera</taxon>
        <taxon>Endopterygota</taxon>
        <taxon>Lepidoptera</taxon>
        <taxon>Glossata</taxon>
        <taxon>Ditrysia</taxon>
        <taxon>Papilionoidea</taxon>
        <taxon>Papilionidae</taxon>
        <taxon>Parnassiinae</taxon>
        <taxon>Parnassini</taxon>
        <taxon>Parnassius</taxon>
        <taxon>Parnassius</taxon>
    </lineage>
</organism>
<dbReference type="AlphaFoldDB" id="A0A8S3Y1C2"/>
<reference evidence="1" key="1">
    <citation type="submission" date="2021-04" db="EMBL/GenBank/DDBJ databases">
        <authorList>
            <person name="Tunstrom K."/>
        </authorList>
    </citation>
    <scope>NUCLEOTIDE SEQUENCE</scope>
</reference>
<name>A0A8S3Y1C2_PARAO</name>
<evidence type="ECO:0000313" key="2">
    <source>
        <dbReference type="Proteomes" id="UP000691718"/>
    </source>
</evidence>
<comment type="caution">
    <text evidence="1">The sequence shown here is derived from an EMBL/GenBank/DDBJ whole genome shotgun (WGS) entry which is preliminary data.</text>
</comment>
<evidence type="ECO:0000313" key="1">
    <source>
        <dbReference type="EMBL" id="CAG5048041.1"/>
    </source>
</evidence>
<dbReference type="OrthoDB" id="7699631at2759"/>
<gene>
    <name evidence="1" type="ORF">PAPOLLO_LOCUS24071</name>
</gene>
<dbReference type="EMBL" id="CAJQZP010001459">
    <property type="protein sequence ID" value="CAG5048041.1"/>
    <property type="molecule type" value="Genomic_DNA"/>
</dbReference>
<protein>
    <submittedName>
        <fullName evidence="1">(apollo) hypothetical protein</fullName>
    </submittedName>
</protein>
<dbReference type="Proteomes" id="UP000691718">
    <property type="component" value="Unassembled WGS sequence"/>
</dbReference>
<proteinExistence type="predicted"/>
<keyword evidence="2" id="KW-1185">Reference proteome</keyword>
<sequence length="264" mass="29639">MILTCLQIETINSSKQSPKSVPRDRDAINNSTISYDAMMACVRKQPRRKRRLRTEMDDINIQWECQSTVDASAEETVSIKMGLIKVPTESATRVSTSSPNSSREQIVVDMNDFSPDVSIVECSPPVPFLILNNSAEAPACSQGQCGQHCLSDQSLLKITLAEDCPCTKIKQSPVNKKQSKVQFLGKGRGTSGLRSHLKSRHEVEYAEYEQKDTAIKKAAVDKRKLSEETPLQQAKRQVTLQKALQTVYRHQYWDTSHEKKLRAG</sequence>
<accession>A0A8S3Y1C2</accession>